<sequence length="239" mass="24779">MPWFPQCIRVTPVYLVGIALAGMQVAYWWVRALCAVYLMVVAAPLTVTAFKTGFSASGAGFIAAIATGAVLLLFLLLGLGYAAAFHLAFLCDDLRLLRRTQPHDPLEAASLCTPAARTGSALGPGLGLGPCAAGDDGGDEVVCSLVTVHRSQEECGPHGGGHVALVDKAHVPGWPAGSQPSQGHGHGHAHVHVHGPVHGPHAHVHGQAARVRRHSVEWPPHIHERGAVSAPLGGGEGRS</sequence>
<keyword evidence="3" id="KW-1185">Reference proteome</keyword>
<protein>
    <submittedName>
        <fullName evidence="2">Uncharacterized protein</fullName>
    </submittedName>
</protein>
<keyword evidence="1" id="KW-1133">Transmembrane helix</keyword>
<dbReference type="EMBL" id="JAEHOE010000009">
    <property type="protein sequence ID" value="KAG2498738.1"/>
    <property type="molecule type" value="Genomic_DNA"/>
</dbReference>
<evidence type="ECO:0000256" key="1">
    <source>
        <dbReference type="SAM" id="Phobius"/>
    </source>
</evidence>
<gene>
    <name evidence="2" type="ORF">HYH03_003478</name>
</gene>
<feature type="transmembrane region" description="Helical" evidence="1">
    <location>
        <begin position="61"/>
        <end position="89"/>
    </location>
</feature>
<keyword evidence="1" id="KW-0472">Membrane</keyword>
<evidence type="ECO:0000313" key="2">
    <source>
        <dbReference type="EMBL" id="KAG2498738.1"/>
    </source>
</evidence>
<proteinExistence type="predicted"/>
<name>A0A835Y9W1_9CHLO</name>
<organism evidence="2 3">
    <name type="scientific">Edaphochlamys debaryana</name>
    <dbReference type="NCBI Taxonomy" id="47281"/>
    <lineage>
        <taxon>Eukaryota</taxon>
        <taxon>Viridiplantae</taxon>
        <taxon>Chlorophyta</taxon>
        <taxon>core chlorophytes</taxon>
        <taxon>Chlorophyceae</taxon>
        <taxon>CS clade</taxon>
        <taxon>Chlamydomonadales</taxon>
        <taxon>Chlamydomonadales incertae sedis</taxon>
        <taxon>Edaphochlamys</taxon>
    </lineage>
</organism>
<comment type="caution">
    <text evidence="2">The sequence shown here is derived from an EMBL/GenBank/DDBJ whole genome shotgun (WGS) entry which is preliminary data.</text>
</comment>
<accession>A0A835Y9W1</accession>
<keyword evidence="1" id="KW-0812">Transmembrane</keyword>
<evidence type="ECO:0000313" key="3">
    <source>
        <dbReference type="Proteomes" id="UP000612055"/>
    </source>
</evidence>
<reference evidence="2" key="1">
    <citation type="journal article" date="2020" name="bioRxiv">
        <title>Comparative genomics of Chlamydomonas.</title>
        <authorList>
            <person name="Craig R.J."/>
            <person name="Hasan A.R."/>
            <person name="Ness R.W."/>
            <person name="Keightley P.D."/>
        </authorList>
    </citation>
    <scope>NUCLEOTIDE SEQUENCE</scope>
    <source>
        <strain evidence="2">CCAP 11/70</strain>
    </source>
</reference>
<dbReference type="AlphaFoldDB" id="A0A835Y9W1"/>
<dbReference type="Proteomes" id="UP000612055">
    <property type="component" value="Unassembled WGS sequence"/>
</dbReference>
<feature type="transmembrane region" description="Helical" evidence="1">
    <location>
        <begin position="12"/>
        <end position="30"/>
    </location>
</feature>
<feature type="transmembrane region" description="Helical" evidence="1">
    <location>
        <begin position="36"/>
        <end position="54"/>
    </location>
</feature>